<evidence type="ECO:0000256" key="3">
    <source>
        <dbReference type="SAM" id="MobiDB-lite"/>
    </source>
</evidence>
<name>A0ABR2GLE1_9EUKA</name>
<evidence type="ECO:0000259" key="4">
    <source>
        <dbReference type="PROSITE" id="PS50014"/>
    </source>
</evidence>
<comment type="caution">
    <text evidence="5">The sequence shown here is derived from an EMBL/GenBank/DDBJ whole genome shotgun (WGS) entry which is preliminary data.</text>
</comment>
<feature type="region of interest" description="Disordered" evidence="3">
    <location>
        <begin position="138"/>
        <end position="172"/>
    </location>
</feature>
<evidence type="ECO:0000256" key="2">
    <source>
        <dbReference type="PROSITE-ProRule" id="PRU00035"/>
    </source>
</evidence>
<dbReference type="CDD" id="cd04369">
    <property type="entry name" value="Bromodomain"/>
    <property type="match status" value="1"/>
</dbReference>
<dbReference type="PRINTS" id="PR00503">
    <property type="entry name" value="BROMODOMAIN"/>
</dbReference>
<dbReference type="SUPFAM" id="SSF47370">
    <property type="entry name" value="Bromodomain"/>
    <property type="match status" value="1"/>
</dbReference>
<dbReference type="SMART" id="SM00297">
    <property type="entry name" value="BROMO"/>
    <property type="match status" value="1"/>
</dbReference>
<dbReference type="EMBL" id="JAPFFF010000540">
    <property type="protein sequence ID" value="KAK8834050.1"/>
    <property type="molecule type" value="Genomic_DNA"/>
</dbReference>
<dbReference type="EMBL" id="JAPFFF010000008">
    <property type="protein sequence ID" value="KAK8884700.1"/>
    <property type="molecule type" value="Genomic_DNA"/>
</dbReference>
<evidence type="ECO:0000313" key="7">
    <source>
        <dbReference type="Proteomes" id="UP001470230"/>
    </source>
</evidence>
<dbReference type="InterPro" id="IPR036427">
    <property type="entry name" value="Bromodomain-like_sf"/>
</dbReference>
<reference evidence="5 7" key="1">
    <citation type="submission" date="2024-04" db="EMBL/GenBank/DDBJ databases">
        <title>Tritrichomonas musculus Genome.</title>
        <authorList>
            <person name="Alves-Ferreira E."/>
            <person name="Grigg M."/>
            <person name="Lorenzi H."/>
            <person name="Galac M."/>
        </authorList>
    </citation>
    <scope>NUCLEOTIDE SEQUENCE [LARGE SCALE GENOMIC DNA]</scope>
    <source>
        <strain evidence="5 7">EAF2021</strain>
    </source>
</reference>
<dbReference type="PROSITE" id="PS50014">
    <property type="entry name" value="BROMODOMAIN_2"/>
    <property type="match status" value="1"/>
</dbReference>
<keyword evidence="1 2" id="KW-0103">Bromodomain</keyword>
<dbReference type="Gene3D" id="1.20.920.10">
    <property type="entry name" value="Bromodomain-like"/>
    <property type="match status" value="1"/>
</dbReference>
<feature type="compositionally biased region" description="Basic and acidic residues" evidence="3">
    <location>
        <begin position="156"/>
        <end position="166"/>
    </location>
</feature>
<dbReference type="InterPro" id="IPR001487">
    <property type="entry name" value="Bromodomain"/>
</dbReference>
<feature type="domain" description="Bromo" evidence="4">
    <location>
        <begin position="26"/>
        <end position="91"/>
    </location>
</feature>
<gene>
    <name evidence="5" type="ORF">M9Y10_036920</name>
    <name evidence="6" type="ORF">M9Y10_043819</name>
</gene>
<accession>A0ABR2GLE1</accession>
<protein>
    <recommendedName>
        <fullName evidence="4">Bromo domain-containing protein</fullName>
    </recommendedName>
</protein>
<evidence type="ECO:0000313" key="5">
    <source>
        <dbReference type="EMBL" id="KAK8834050.1"/>
    </source>
</evidence>
<keyword evidence="7" id="KW-1185">Reference proteome</keyword>
<evidence type="ECO:0000313" key="6">
    <source>
        <dbReference type="EMBL" id="KAK8884700.1"/>
    </source>
</evidence>
<feature type="compositionally biased region" description="Basic and acidic residues" evidence="3">
    <location>
        <begin position="138"/>
        <end position="149"/>
    </location>
</feature>
<evidence type="ECO:0000256" key="1">
    <source>
        <dbReference type="ARBA" id="ARBA00023117"/>
    </source>
</evidence>
<dbReference type="PANTHER" id="PTHR45926">
    <property type="entry name" value="OSJNBA0053K19.4 PROTEIN"/>
    <property type="match status" value="1"/>
</dbReference>
<proteinExistence type="predicted"/>
<dbReference type="Pfam" id="PF00439">
    <property type="entry name" value="Bromodomain"/>
    <property type="match status" value="1"/>
</dbReference>
<organism evidence="5 7">
    <name type="scientific">Tritrichomonas musculus</name>
    <dbReference type="NCBI Taxonomy" id="1915356"/>
    <lineage>
        <taxon>Eukaryota</taxon>
        <taxon>Metamonada</taxon>
        <taxon>Parabasalia</taxon>
        <taxon>Tritrichomonadida</taxon>
        <taxon>Tritrichomonadidae</taxon>
        <taxon>Tritrichomonas</taxon>
    </lineage>
</organism>
<sequence>MSLSKFQSEKCLKIVDKLISFSICVPFVEMVDPVNDGVQDYYDIIKNPMSLNEVRKRIVSKKYKDISEFQKDINLIWSNARKYNGDDNVITNMAMEASCWFDKQMKQFPQTQEEEWLRKMQKIVTNFFEAIKHPPHEICPEKLNEETESRGNLTQDTDKSEEKDDLSNSYEN</sequence>
<dbReference type="Proteomes" id="UP001470230">
    <property type="component" value="Unassembled WGS sequence"/>
</dbReference>